<accession>A0ABQ0J8R7</accession>
<feature type="transmembrane region" description="Helical" evidence="1">
    <location>
        <begin position="357"/>
        <end position="380"/>
    </location>
</feature>
<feature type="transmembrane region" description="Helical" evidence="1">
    <location>
        <begin position="91"/>
        <end position="121"/>
    </location>
</feature>
<dbReference type="Gene3D" id="1.20.1250.20">
    <property type="entry name" value="MFS general substrate transporter like domains"/>
    <property type="match status" value="1"/>
</dbReference>
<protein>
    <submittedName>
        <fullName evidence="2">Possible H+-antiporter</fullName>
    </submittedName>
</protein>
<comment type="caution">
    <text evidence="2">The sequence shown here is derived from an EMBL/GenBank/DDBJ whole genome shotgun (WGS) entry which is preliminary data.</text>
</comment>
<feature type="transmembrane region" description="Helical" evidence="1">
    <location>
        <begin position="66"/>
        <end position="85"/>
    </location>
</feature>
<evidence type="ECO:0000313" key="3">
    <source>
        <dbReference type="Proteomes" id="UP000029223"/>
    </source>
</evidence>
<name>A0ABQ0J8R7_9VIBR</name>
<keyword evidence="3" id="KW-1185">Reference proteome</keyword>
<proteinExistence type="predicted"/>
<dbReference type="SUPFAM" id="SSF103473">
    <property type="entry name" value="MFS general substrate transporter"/>
    <property type="match status" value="1"/>
</dbReference>
<feature type="transmembrane region" description="Helical" evidence="1">
    <location>
        <begin position="28"/>
        <end position="45"/>
    </location>
</feature>
<sequence length="390" mass="42233">MGLNQTLLFSFLPYVADVLGISGSSLEWSGVIILLNVNLLSYFVGSSYWPNKITSDGFAVSARFAFTGYALVSMVFIVVLTLLSLDLSWHWLSLIILGATRFAMGYFSSAFLPIAHGYILAQNHDHASQYKQLSRASSALTLGRLIGPGLALIPINWLLILVVPLLPMLWSYFQYPSTDSNRQDHKSQVLPVMQRLKLVPVWTLICALLTTAWVASFQLALAPEVHRLIPTPAEASQQLAMFLLGVSIVALFGQAVLMPLLAKFIRVRISLMVLGLLVFTALIIAKPATYPVFVMAGVSLALAVSALPTWYSQVTYHNADERISKVSVSGLIAQSHSIGHLVGTGATALFLSWGVNALYASALFALLILISMCAIGSTSLSPSTTSISEK</sequence>
<feature type="transmembrane region" description="Helical" evidence="1">
    <location>
        <begin position="269"/>
        <end position="285"/>
    </location>
</feature>
<evidence type="ECO:0000256" key="1">
    <source>
        <dbReference type="SAM" id="Phobius"/>
    </source>
</evidence>
<reference evidence="3" key="1">
    <citation type="submission" date="2014-09" db="EMBL/GenBank/DDBJ databases">
        <title>Vibrio variabilis JCM 19239. (C206) whole genome shotgun sequence.</title>
        <authorList>
            <person name="Sawabe T."/>
            <person name="Meirelles P."/>
            <person name="Nakanishi M."/>
            <person name="Sayaka M."/>
            <person name="Hattori M."/>
            <person name="Ohkuma M."/>
        </authorList>
    </citation>
    <scope>NUCLEOTIDE SEQUENCE [LARGE SCALE GENOMIC DNA]</scope>
    <source>
        <strain evidence="3">JCM 19239</strain>
    </source>
</reference>
<keyword evidence="1" id="KW-0472">Membrane</keyword>
<keyword evidence="1" id="KW-1133">Transmembrane helix</keyword>
<feature type="transmembrane region" description="Helical" evidence="1">
    <location>
        <begin position="291"/>
        <end position="311"/>
    </location>
</feature>
<dbReference type="Proteomes" id="UP000029223">
    <property type="component" value="Unassembled WGS sequence"/>
</dbReference>
<dbReference type="EMBL" id="BBMS01000008">
    <property type="protein sequence ID" value="GAL25164.1"/>
    <property type="molecule type" value="Genomic_DNA"/>
</dbReference>
<evidence type="ECO:0000313" key="2">
    <source>
        <dbReference type="EMBL" id="GAL25164.1"/>
    </source>
</evidence>
<feature type="transmembrane region" description="Helical" evidence="1">
    <location>
        <begin position="239"/>
        <end position="262"/>
    </location>
</feature>
<organism evidence="2 3">
    <name type="scientific">Vibrio variabilis</name>
    <dbReference type="NCBI Taxonomy" id="990271"/>
    <lineage>
        <taxon>Bacteria</taxon>
        <taxon>Pseudomonadati</taxon>
        <taxon>Pseudomonadota</taxon>
        <taxon>Gammaproteobacteria</taxon>
        <taxon>Vibrionales</taxon>
        <taxon>Vibrionaceae</taxon>
        <taxon>Vibrio</taxon>
    </lineage>
</organism>
<dbReference type="InterPro" id="IPR036259">
    <property type="entry name" value="MFS_trans_sf"/>
</dbReference>
<feature type="transmembrane region" description="Helical" evidence="1">
    <location>
        <begin position="331"/>
        <end position="351"/>
    </location>
</feature>
<gene>
    <name evidence="2" type="ORF">JCM19239_5054</name>
</gene>
<feature type="transmembrane region" description="Helical" evidence="1">
    <location>
        <begin position="196"/>
        <end position="219"/>
    </location>
</feature>
<keyword evidence="1" id="KW-0812">Transmembrane</keyword>